<keyword evidence="3" id="KW-1185">Reference proteome</keyword>
<feature type="region of interest" description="Disordered" evidence="1">
    <location>
        <begin position="99"/>
        <end position="224"/>
    </location>
</feature>
<accession>A0ABV2YLM4</accession>
<dbReference type="Proteomes" id="UP001550850">
    <property type="component" value="Unassembled WGS sequence"/>
</dbReference>
<sequence length="224" mass="23471">MNQNCKAAMAAAVAGGYLLGRTKKAKLALAVGTYLAGRRFSMSPTQLATQGLTKLRETPQFQDLADQVRHEVVEAGRAAVTAAARRKLLDLSDSLRDRGERLSGAAEGRGDEDADDRDDRDDEDDAYDEEPSGEDREEDADDYADEDGEDEEDDDGPAAGAGVPRRTSAGSAGLRNSAADRGSARRATVRRAASTGPAVANAAVKKKTAARSGSASGSGSRRGK</sequence>
<evidence type="ECO:0000313" key="3">
    <source>
        <dbReference type="Proteomes" id="UP001550850"/>
    </source>
</evidence>
<evidence type="ECO:0000256" key="1">
    <source>
        <dbReference type="SAM" id="MobiDB-lite"/>
    </source>
</evidence>
<dbReference type="EMBL" id="JBEZUR010000036">
    <property type="protein sequence ID" value="MEU3556622.1"/>
    <property type="molecule type" value="Genomic_DNA"/>
</dbReference>
<feature type="compositionally biased region" description="Acidic residues" evidence="1">
    <location>
        <begin position="110"/>
        <end position="156"/>
    </location>
</feature>
<proteinExistence type="predicted"/>
<evidence type="ECO:0000313" key="2">
    <source>
        <dbReference type="EMBL" id="MEU3556622.1"/>
    </source>
</evidence>
<feature type="compositionally biased region" description="Low complexity" evidence="1">
    <location>
        <begin position="210"/>
        <end position="224"/>
    </location>
</feature>
<reference evidence="2 3" key="1">
    <citation type="submission" date="2024-06" db="EMBL/GenBank/DDBJ databases">
        <title>The Natural Products Discovery Center: Release of the First 8490 Sequenced Strains for Exploring Actinobacteria Biosynthetic Diversity.</title>
        <authorList>
            <person name="Kalkreuter E."/>
            <person name="Kautsar S.A."/>
            <person name="Yang D."/>
            <person name="Bader C.D."/>
            <person name="Teijaro C.N."/>
            <person name="Fluegel L."/>
            <person name="Davis C.M."/>
            <person name="Simpson J.R."/>
            <person name="Lauterbach L."/>
            <person name="Steele A.D."/>
            <person name="Gui C."/>
            <person name="Meng S."/>
            <person name="Li G."/>
            <person name="Viehrig K."/>
            <person name="Ye F."/>
            <person name="Su P."/>
            <person name="Kiefer A.F."/>
            <person name="Nichols A."/>
            <person name="Cepeda A.J."/>
            <person name="Yan W."/>
            <person name="Fan B."/>
            <person name="Jiang Y."/>
            <person name="Adhikari A."/>
            <person name="Zheng C.-J."/>
            <person name="Schuster L."/>
            <person name="Cowan T.M."/>
            <person name="Smanski M.J."/>
            <person name="Chevrette M.G."/>
            <person name="De Carvalho L.P.S."/>
            <person name="Shen B."/>
        </authorList>
    </citation>
    <scope>NUCLEOTIDE SEQUENCE [LARGE SCALE GENOMIC DNA]</scope>
    <source>
        <strain evidence="2 3">NPDC038104</strain>
    </source>
</reference>
<feature type="compositionally biased region" description="Low complexity" evidence="1">
    <location>
        <begin position="190"/>
        <end position="203"/>
    </location>
</feature>
<protein>
    <recommendedName>
        <fullName evidence="4">DNA primase</fullName>
    </recommendedName>
</protein>
<dbReference type="RefSeq" id="WP_108952161.1">
    <property type="nucleotide sequence ID" value="NZ_BEVZ01000002.1"/>
</dbReference>
<name>A0ABV2YLM4_9ACTN</name>
<comment type="caution">
    <text evidence="2">The sequence shown here is derived from an EMBL/GenBank/DDBJ whole genome shotgun (WGS) entry which is preliminary data.</text>
</comment>
<gene>
    <name evidence="2" type="ORF">AB0E65_20765</name>
</gene>
<evidence type="ECO:0008006" key="4">
    <source>
        <dbReference type="Google" id="ProtNLM"/>
    </source>
</evidence>
<organism evidence="2 3">
    <name type="scientific">Streptomyces fragilis</name>
    <dbReference type="NCBI Taxonomy" id="67301"/>
    <lineage>
        <taxon>Bacteria</taxon>
        <taxon>Bacillati</taxon>
        <taxon>Actinomycetota</taxon>
        <taxon>Actinomycetes</taxon>
        <taxon>Kitasatosporales</taxon>
        <taxon>Streptomycetaceae</taxon>
        <taxon>Streptomyces</taxon>
    </lineage>
</organism>